<dbReference type="NCBIfam" id="NF007714">
    <property type="entry name" value="PRK10410.1-2"/>
    <property type="match status" value="1"/>
</dbReference>
<accession>A0A0A2E9R2</accession>
<organism evidence="1 2">
    <name type="scientific">Porphyromonas macacae</name>
    <dbReference type="NCBI Taxonomy" id="28115"/>
    <lineage>
        <taxon>Bacteria</taxon>
        <taxon>Pseudomonadati</taxon>
        <taxon>Bacteroidota</taxon>
        <taxon>Bacteroidia</taxon>
        <taxon>Bacteroidales</taxon>
        <taxon>Porphyromonadaceae</taxon>
        <taxon>Porphyromonas</taxon>
    </lineage>
</organism>
<evidence type="ECO:0000313" key="1">
    <source>
        <dbReference type="EMBL" id="KGN74180.1"/>
    </source>
</evidence>
<keyword evidence="2" id="KW-1185">Reference proteome</keyword>
<dbReference type="STRING" id="28115.HQ47_05800"/>
<proteinExistence type="predicted"/>
<name>A0A0A2E9R2_9PORP</name>
<dbReference type="EMBL" id="JRFA01000015">
    <property type="protein sequence ID" value="KGN74180.1"/>
    <property type="molecule type" value="Genomic_DNA"/>
</dbReference>
<dbReference type="AlphaFoldDB" id="A0A0A2E9R2"/>
<dbReference type="RefSeq" id="WP_036873941.1">
    <property type="nucleotide sequence ID" value="NZ_JRFA01000015.1"/>
</dbReference>
<dbReference type="eggNOG" id="ENOG5032ZJK">
    <property type="taxonomic scope" value="Bacteria"/>
</dbReference>
<gene>
    <name evidence="1" type="ORF">HQ47_05800</name>
</gene>
<evidence type="ECO:0000313" key="2">
    <source>
        <dbReference type="Proteomes" id="UP000030103"/>
    </source>
</evidence>
<sequence>MLRKDIDKEKEVVQCMIELYCRGNHNPQKNRLCVQCQELSDYALKRLDLCPFGNSKPFCSNCKIHCYQKDMRIRIRNVKRYSGPRMLFYYPHLAIRHLFLGITRKERRPK</sequence>
<dbReference type="Pfam" id="PF11756">
    <property type="entry name" value="YgbA_NO"/>
    <property type="match status" value="1"/>
</dbReference>
<protein>
    <submittedName>
        <fullName evidence="1">Nitrous oxide regulator</fullName>
    </submittedName>
</protein>
<dbReference type="Proteomes" id="UP000030103">
    <property type="component" value="Unassembled WGS sequence"/>
</dbReference>
<dbReference type="OrthoDB" id="164329at2"/>
<reference evidence="1 2" key="1">
    <citation type="submission" date="2014-09" db="EMBL/GenBank/DDBJ databases">
        <title>Draft Genome Sequence of Porphyromonas macacae COT-192_OH2859.</title>
        <authorList>
            <person name="Wallis C."/>
            <person name="Deusch O."/>
            <person name="O'Flynn C."/>
            <person name="Davis I."/>
            <person name="Horsfall A."/>
            <person name="Kirkwood N."/>
            <person name="Harris S."/>
            <person name="Eisen J.A."/>
            <person name="Coil D.A."/>
            <person name="Darling A.E."/>
            <person name="Jospin G."/>
            <person name="Alexiev A."/>
        </authorList>
    </citation>
    <scope>NUCLEOTIDE SEQUENCE [LARGE SCALE GENOMIC DNA]</scope>
    <source>
        <strain evidence="2">COT-192 OH2859</strain>
    </source>
</reference>
<comment type="caution">
    <text evidence="1">The sequence shown here is derived from an EMBL/GenBank/DDBJ whole genome shotgun (WGS) entry which is preliminary data.</text>
</comment>
<dbReference type="InterPro" id="IPR020483">
    <property type="entry name" value="Uncharacterised_YgbA"/>
</dbReference>